<evidence type="ECO:0000313" key="8">
    <source>
        <dbReference type="EMBL" id="NEC20055.1"/>
    </source>
</evidence>
<protein>
    <recommendedName>
        <fullName evidence="7">OmpR/PhoB-type domain-containing protein</fullName>
    </recommendedName>
</protein>
<name>A0A7K3RXU7_9ACTN</name>
<gene>
    <name evidence="8" type="ORF">G3I50_17605</name>
</gene>
<sequence>MEFRILGPVEARTGGEPIVLSGTKVKTVLAALLLARGRVVSDARLSQLLWGWNPPVTVSAQIYTYISRLRMRLGDGVRIVRQLPGYALDTGNARVDFLEFERLSRLGAEAQEAGDVERAGALLRDALGLWRGSALSNVTEFLAEAELPRLEEARAVAIENGMEADLELGRHREVVPDLTALVAEFPVRERMRAHLMKALYQCGRQADALTTYHEGRRVLAEELGVDPGAELTGVYQAVLTGDDVVAPPARATAARRVPPAMLPADIPEFTGREAELDELRRLLPPAEGRSWHIRRFLMTGMPGIGKTALAVRAANESLEAFPDGQLYVNLSHPDGLPVDTRDLLVGMLRSLGEPVGAGESDLDELVRLYRTRTAGKRILILLDNAVSELQLSPLLPGAPEPGVLITSQTLLGPIGGLHTLVLPPLGTKESFRMLAAAVDPARIAAEPQAAMDLAHYCAGLPLAVRIVATRLAARPSSSLRRLADRLADPHSRLRELQARGLSVPRSLESALGRLGREQRALLLLLPQLDREVFSLRTAARTLGLAPGPLEDGLEALVDQGLLGFSDEPDEAVYRLNSLVRLFAGTGRYTREVQRSAA</sequence>
<reference evidence="8 9" key="1">
    <citation type="submission" date="2020-01" db="EMBL/GenBank/DDBJ databases">
        <title>Insect and environment-associated Actinomycetes.</title>
        <authorList>
            <person name="Currrie C."/>
            <person name="Chevrette M."/>
            <person name="Carlson C."/>
            <person name="Stubbendieck R."/>
            <person name="Wendt-Pienkowski E."/>
        </authorList>
    </citation>
    <scope>NUCLEOTIDE SEQUENCE [LARGE SCALE GENOMIC DNA]</scope>
    <source>
        <strain evidence="8 9">SID7590</strain>
    </source>
</reference>
<feature type="domain" description="OmpR/PhoB-type" evidence="7">
    <location>
        <begin position="1"/>
        <end position="90"/>
    </location>
</feature>
<feature type="DNA-binding region" description="OmpR/PhoB-type" evidence="6">
    <location>
        <begin position="1"/>
        <end position="90"/>
    </location>
</feature>
<dbReference type="GO" id="GO:0003677">
    <property type="term" value="F:DNA binding"/>
    <property type="evidence" value="ECO:0007669"/>
    <property type="project" value="UniProtKB-UniRule"/>
</dbReference>
<dbReference type="Proteomes" id="UP000469670">
    <property type="component" value="Unassembled WGS sequence"/>
</dbReference>
<evidence type="ECO:0000256" key="5">
    <source>
        <dbReference type="ARBA" id="ARBA00023163"/>
    </source>
</evidence>
<keyword evidence="3" id="KW-0805">Transcription regulation</keyword>
<dbReference type="SMART" id="SM01043">
    <property type="entry name" value="BTAD"/>
    <property type="match status" value="1"/>
</dbReference>
<dbReference type="InterPro" id="IPR016032">
    <property type="entry name" value="Sig_transdc_resp-reg_C-effctor"/>
</dbReference>
<dbReference type="SUPFAM" id="SSF48452">
    <property type="entry name" value="TPR-like"/>
    <property type="match status" value="1"/>
</dbReference>
<proteinExistence type="inferred from homology"/>
<dbReference type="InterPro" id="IPR001867">
    <property type="entry name" value="OmpR/PhoB-type_DNA-bd"/>
</dbReference>
<accession>A0A7K3RXU7</accession>
<keyword evidence="5" id="KW-0804">Transcription</keyword>
<dbReference type="SUPFAM" id="SSF52540">
    <property type="entry name" value="P-loop containing nucleoside triphosphate hydrolases"/>
    <property type="match status" value="1"/>
</dbReference>
<dbReference type="Gene3D" id="3.40.50.300">
    <property type="entry name" value="P-loop containing nucleotide triphosphate hydrolases"/>
    <property type="match status" value="1"/>
</dbReference>
<dbReference type="Gene3D" id="1.25.40.10">
    <property type="entry name" value="Tetratricopeptide repeat domain"/>
    <property type="match status" value="1"/>
</dbReference>
<organism evidence="8 9">
    <name type="scientific">Streptomyces parvus</name>
    <dbReference type="NCBI Taxonomy" id="66428"/>
    <lineage>
        <taxon>Bacteria</taxon>
        <taxon>Bacillati</taxon>
        <taxon>Actinomycetota</taxon>
        <taxon>Actinomycetes</taxon>
        <taxon>Kitasatosporales</taxon>
        <taxon>Streptomycetaceae</taxon>
        <taxon>Streptomyces</taxon>
    </lineage>
</organism>
<evidence type="ECO:0000256" key="6">
    <source>
        <dbReference type="PROSITE-ProRule" id="PRU01091"/>
    </source>
</evidence>
<evidence type="ECO:0000313" key="9">
    <source>
        <dbReference type="Proteomes" id="UP000469670"/>
    </source>
</evidence>
<evidence type="ECO:0000259" key="7">
    <source>
        <dbReference type="PROSITE" id="PS51755"/>
    </source>
</evidence>
<dbReference type="InterPro" id="IPR027417">
    <property type="entry name" value="P-loop_NTPase"/>
</dbReference>
<dbReference type="PROSITE" id="PS51755">
    <property type="entry name" value="OMPR_PHOB"/>
    <property type="match status" value="1"/>
</dbReference>
<dbReference type="InterPro" id="IPR005158">
    <property type="entry name" value="BTAD"/>
</dbReference>
<dbReference type="InterPro" id="IPR036388">
    <property type="entry name" value="WH-like_DNA-bd_sf"/>
</dbReference>
<dbReference type="SMART" id="SM00862">
    <property type="entry name" value="Trans_reg_C"/>
    <property type="match status" value="1"/>
</dbReference>
<dbReference type="GO" id="GO:0043531">
    <property type="term" value="F:ADP binding"/>
    <property type="evidence" value="ECO:0007669"/>
    <property type="project" value="InterPro"/>
</dbReference>
<comment type="similarity">
    <text evidence="1">Belongs to the AfsR/DnrI/RedD regulatory family.</text>
</comment>
<dbReference type="Pfam" id="PF00486">
    <property type="entry name" value="Trans_reg_C"/>
    <property type="match status" value="1"/>
</dbReference>
<dbReference type="AlphaFoldDB" id="A0A7K3RXU7"/>
<dbReference type="RefSeq" id="WP_164203587.1">
    <property type="nucleotide sequence ID" value="NZ_JAAGMP010000803.1"/>
</dbReference>
<evidence type="ECO:0000256" key="3">
    <source>
        <dbReference type="ARBA" id="ARBA00023015"/>
    </source>
</evidence>
<dbReference type="Gene3D" id="1.10.10.10">
    <property type="entry name" value="Winged helix-like DNA-binding domain superfamily/Winged helix DNA-binding domain"/>
    <property type="match status" value="1"/>
</dbReference>
<dbReference type="PANTHER" id="PTHR35807">
    <property type="entry name" value="TRANSCRIPTIONAL REGULATOR REDD-RELATED"/>
    <property type="match status" value="1"/>
</dbReference>
<dbReference type="EMBL" id="JAAGMP010000803">
    <property type="protein sequence ID" value="NEC20055.1"/>
    <property type="molecule type" value="Genomic_DNA"/>
</dbReference>
<dbReference type="InterPro" id="IPR011990">
    <property type="entry name" value="TPR-like_helical_dom_sf"/>
</dbReference>
<keyword evidence="4 6" id="KW-0238">DNA-binding</keyword>
<dbReference type="InterPro" id="IPR051677">
    <property type="entry name" value="AfsR-DnrI-RedD_regulator"/>
</dbReference>
<evidence type="ECO:0000256" key="4">
    <source>
        <dbReference type="ARBA" id="ARBA00023125"/>
    </source>
</evidence>
<dbReference type="Pfam" id="PF03704">
    <property type="entry name" value="BTAD"/>
    <property type="match status" value="1"/>
</dbReference>
<evidence type="ECO:0000256" key="2">
    <source>
        <dbReference type="ARBA" id="ARBA00023012"/>
    </source>
</evidence>
<dbReference type="SUPFAM" id="SSF46894">
    <property type="entry name" value="C-terminal effector domain of the bipartite response regulators"/>
    <property type="match status" value="1"/>
</dbReference>
<dbReference type="GO" id="GO:0006355">
    <property type="term" value="P:regulation of DNA-templated transcription"/>
    <property type="evidence" value="ECO:0007669"/>
    <property type="project" value="InterPro"/>
</dbReference>
<dbReference type="PANTHER" id="PTHR35807:SF1">
    <property type="entry name" value="TRANSCRIPTIONAL REGULATOR REDD"/>
    <property type="match status" value="1"/>
</dbReference>
<dbReference type="CDD" id="cd15831">
    <property type="entry name" value="BTAD"/>
    <property type="match status" value="1"/>
</dbReference>
<dbReference type="GO" id="GO:0000160">
    <property type="term" value="P:phosphorelay signal transduction system"/>
    <property type="evidence" value="ECO:0007669"/>
    <property type="project" value="UniProtKB-KW"/>
</dbReference>
<evidence type="ECO:0000256" key="1">
    <source>
        <dbReference type="ARBA" id="ARBA00005820"/>
    </source>
</evidence>
<dbReference type="PRINTS" id="PR00364">
    <property type="entry name" value="DISEASERSIST"/>
</dbReference>
<keyword evidence="2" id="KW-0902">Two-component regulatory system</keyword>
<comment type="caution">
    <text evidence="8">The sequence shown here is derived from an EMBL/GenBank/DDBJ whole genome shotgun (WGS) entry which is preliminary data.</text>
</comment>